<name>A0A413RPH9_9CELL</name>
<dbReference type="PROSITE" id="PS51257">
    <property type="entry name" value="PROKAR_LIPOPROTEIN"/>
    <property type="match status" value="1"/>
</dbReference>
<feature type="signal peptide" evidence="1">
    <location>
        <begin position="1"/>
        <end position="21"/>
    </location>
</feature>
<gene>
    <name evidence="2" type="ORF">D1825_04375</name>
</gene>
<dbReference type="EMBL" id="QWKP01000138">
    <property type="protein sequence ID" value="RHA43820.1"/>
    <property type="molecule type" value="Genomic_DNA"/>
</dbReference>
<evidence type="ECO:0000313" key="3">
    <source>
        <dbReference type="Proteomes" id="UP000283374"/>
    </source>
</evidence>
<organism evidence="2 3">
    <name type="scientific">Cellulomonas rhizosphaerae</name>
    <dbReference type="NCBI Taxonomy" id="2293719"/>
    <lineage>
        <taxon>Bacteria</taxon>
        <taxon>Bacillati</taxon>
        <taxon>Actinomycetota</taxon>
        <taxon>Actinomycetes</taxon>
        <taxon>Micrococcales</taxon>
        <taxon>Cellulomonadaceae</taxon>
        <taxon>Cellulomonas</taxon>
    </lineage>
</organism>
<evidence type="ECO:0000313" key="2">
    <source>
        <dbReference type="EMBL" id="RHA43820.1"/>
    </source>
</evidence>
<keyword evidence="1" id="KW-0732">Signal</keyword>
<evidence type="ECO:0008006" key="4">
    <source>
        <dbReference type="Google" id="ProtNLM"/>
    </source>
</evidence>
<protein>
    <recommendedName>
        <fullName evidence="4">DUF3558 domain-containing protein</fullName>
    </recommendedName>
</protein>
<sequence>MRRAPALGLATALLLGTLVTGCTSSTKEEPMPTEIPSKPAAGADLACGMDRVDVEAAMGLEIGRVEGDLETADADGKRECDIWPTDTSLVDGAMVFVSVLPASSTEGQKLRAEVDGTATGVTEPSVRYTDLDGAAWSGSVGASSVVFVGDQVVALTSTWKGDGRDPLKDLPALSSQVAASTGLAGS</sequence>
<proteinExistence type="predicted"/>
<dbReference type="OrthoDB" id="4825840at2"/>
<feature type="chain" id="PRO_5038711077" description="DUF3558 domain-containing protein" evidence="1">
    <location>
        <begin position="22"/>
        <end position="186"/>
    </location>
</feature>
<dbReference type="RefSeq" id="WP_118766242.1">
    <property type="nucleotide sequence ID" value="NZ_QWKP01000138.1"/>
</dbReference>
<dbReference type="AlphaFoldDB" id="A0A413RPH9"/>
<keyword evidence="3" id="KW-1185">Reference proteome</keyword>
<reference evidence="2 3" key="1">
    <citation type="submission" date="2018-08" db="EMBL/GenBank/DDBJ databases">
        <title>Cellulomonas rhizosphaerae sp. nov., a novel actinomycete isolated from soil.</title>
        <authorList>
            <person name="Tian Y."/>
        </authorList>
    </citation>
    <scope>NUCLEOTIDE SEQUENCE [LARGE SCALE GENOMIC DNA]</scope>
    <source>
        <strain evidence="2 3">NEAU-TCZ24</strain>
    </source>
</reference>
<comment type="caution">
    <text evidence="2">The sequence shown here is derived from an EMBL/GenBank/DDBJ whole genome shotgun (WGS) entry which is preliminary data.</text>
</comment>
<accession>A0A413RPH9</accession>
<evidence type="ECO:0000256" key="1">
    <source>
        <dbReference type="SAM" id="SignalP"/>
    </source>
</evidence>
<dbReference type="Proteomes" id="UP000283374">
    <property type="component" value="Unassembled WGS sequence"/>
</dbReference>